<name>A0ABS6EBC8_9FIRM</name>
<dbReference type="EMBL" id="JAHLPM010000029">
    <property type="protein sequence ID" value="MBU5440236.1"/>
    <property type="molecule type" value="Genomic_DNA"/>
</dbReference>
<organism evidence="1 2">
    <name type="scientific">Tissierella simiarum</name>
    <dbReference type="NCBI Taxonomy" id="2841534"/>
    <lineage>
        <taxon>Bacteria</taxon>
        <taxon>Bacillati</taxon>
        <taxon>Bacillota</taxon>
        <taxon>Tissierellia</taxon>
        <taxon>Tissierellales</taxon>
        <taxon>Tissierellaceae</taxon>
        <taxon>Tissierella</taxon>
    </lineage>
</organism>
<keyword evidence="2" id="KW-1185">Reference proteome</keyword>
<protein>
    <submittedName>
        <fullName evidence="1">Uncharacterized protein</fullName>
    </submittedName>
</protein>
<evidence type="ECO:0000313" key="2">
    <source>
        <dbReference type="Proteomes" id="UP000749471"/>
    </source>
</evidence>
<accession>A0ABS6EBC8</accession>
<proteinExistence type="predicted"/>
<dbReference type="Proteomes" id="UP000749471">
    <property type="component" value="Unassembled WGS sequence"/>
</dbReference>
<gene>
    <name evidence="1" type="ORF">KQI42_19770</name>
</gene>
<comment type="caution">
    <text evidence="1">The sequence shown here is derived from an EMBL/GenBank/DDBJ whole genome shotgun (WGS) entry which is preliminary data.</text>
</comment>
<sequence>MENLNMERLLLSLFEEDINTNQQHNYISQLTVILIKSLIPMMDKVGVTVDYTRFQEELKLWKYYRNGENKSLINTINGIDPSIYWLEDDDTIYARIIPILIANEDYEIIEEEIIKNVLFTTGNIKTLLETITIGNLIYLLINKEDYIVDNIKERIIGFSQLDYLDKYEEYYKIPIKDYYGNFKVDFEKEKILLLNLLNGIALSKYFYLEDCLNVFQGNSGNTLIGRSLYKYINNISMNSNLPNFYKNISNYLIKLRKSRIDPNTLKIKEYILPDVFQFKEGDEFYHSLLNGSKVVKKQVKADHITSLIQSKSGLYLFKK</sequence>
<reference evidence="1 2" key="1">
    <citation type="submission" date="2021-06" db="EMBL/GenBank/DDBJ databases">
        <authorList>
            <person name="Sun Q."/>
            <person name="Li D."/>
        </authorList>
    </citation>
    <scope>NUCLEOTIDE SEQUENCE [LARGE SCALE GENOMIC DNA]</scope>
    <source>
        <strain evidence="1 2">MSJ-40</strain>
    </source>
</reference>
<evidence type="ECO:0000313" key="1">
    <source>
        <dbReference type="EMBL" id="MBU5440236.1"/>
    </source>
</evidence>
<dbReference type="RefSeq" id="WP_216522282.1">
    <property type="nucleotide sequence ID" value="NZ_JAHLPM010000029.1"/>
</dbReference>